<feature type="transmembrane region" description="Helical" evidence="5">
    <location>
        <begin position="35"/>
        <end position="58"/>
    </location>
</feature>
<evidence type="ECO:0000256" key="4">
    <source>
        <dbReference type="ARBA" id="ARBA00023136"/>
    </source>
</evidence>
<feature type="transmembrane region" description="Helical" evidence="5">
    <location>
        <begin position="536"/>
        <end position="563"/>
    </location>
</feature>
<protein>
    <submittedName>
        <fullName evidence="7">2-aminoethylphosphonate ABC transporter permease subunit</fullName>
    </submittedName>
</protein>
<keyword evidence="8" id="KW-1185">Reference proteome</keyword>
<dbReference type="RefSeq" id="WP_129211127.1">
    <property type="nucleotide sequence ID" value="NZ_REGR01000001.1"/>
</dbReference>
<comment type="subcellular location">
    <subcellularLocation>
        <location evidence="1 5">Cell membrane</location>
        <topology evidence="1 5">Multi-pass membrane protein</topology>
    </subcellularLocation>
</comment>
<evidence type="ECO:0000256" key="1">
    <source>
        <dbReference type="ARBA" id="ARBA00004651"/>
    </source>
</evidence>
<feature type="transmembrane region" description="Helical" evidence="5">
    <location>
        <begin position="496"/>
        <end position="516"/>
    </location>
</feature>
<accession>A0ABY0FIT4</accession>
<feature type="domain" description="ABC transmembrane type-1" evidence="6">
    <location>
        <begin position="361"/>
        <end position="556"/>
    </location>
</feature>
<evidence type="ECO:0000256" key="3">
    <source>
        <dbReference type="ARBA" id="ARBA00022989"/>
    </source>
</evidence>
<keyword evidence="4 5" id="KW-0472">Membrane</keyword>
<keyword evidence="5" id="KW-0813">Transport</keyword>
<sequence>MLTAIARRLALLSGGSANPGKRFDFEALLGRALPLLWVAALLFAVGLPLAAMLGRAFLTSDGGWAGFAHFVEVADSPGLVRAAVNSFSVALTATLLVVPLAFGFAFALTRTAVWGRGVFRQVALTPLLAPSLMPAISLVYLFGNQGLLKSWIGDGSVYGFWGIVAGELFYTFPHAFLILATALSCSDARLAEAARVLGAGPIRRFLTVTLPSARYGLVSAALVVFTLVITDFGVPKVVGGDFNVLAVEAFKQVIGQLNFERGAVVGLMLLAPALLSFGIERRMARRQAAAMTARAVPFVPQRMLATDLAALGGLSLVSVVLLSLLGVGVAASFITYWPYDLSLTLSHYDFDSVDGGGWASYFNSLALGVASAGFGTLLVFFGAYWAEKLKSAAGVAPLLRLFALLPMAVPGLVLGLGYVFFFNHPANPLNFLYGGMALMVVCTVAHFYTTAHLTATTALKQLDAEFEAVASSLKVPFWVTLRRVTLPVCAPALIDIARFFFVSAMTTVSALIFLYSPEKSLAAVAIITMDDAGDTAAAAAMATLIVATSAVVSLAFTGLEMLIARRSGRWKGR</sequence>
<feature type="transmembrane region" description="Helical" evidence="5">
    <location>
        <begin position="262"/>
        <end position="279"/>
    </location>
</feature>
<dbReference type="SUPFAM" id="SSF161098">
    <property type="entry name" value="MetI-like"/>
    <property type="match status" value="2"/>
</dbReference>
<evidence type="ECO:0000313" key="8">
    <source>
        <dbReference type="Proteomes" id="UP000290682"/>
    </source>
</evidence>
<organism evidence="7 8">
    <name type="scientific">Crenobacter cavernae</name>
    <dbReference type="NCBI Taxonomy" id="2290923"/>
    <lineage>
        <taxon>Bacteria</taxon>
        <taxon>Pseudomonadati</taxon>
        <taxon>Pseudomonadota</taxon>
        <taxon>Betaproteobacteria</taxon>
        <taxon>Neisseriales</taxon>
        <taxon>Neisseriaceae</taxon>
        <taxon>Crenobacter</taxon>
    </lineage>
</organism>
<dbReference type="PANTHER" id="PTHR43496">
    <property type="entry name" value="PROTEIN LPLB"/>
    <property type="match status" value="1"/>
</dbReference>
<dbReference type="EMBL" id="REGR01000001">
    <property type="protein sequence ID" value="RXZ45663.1"/>
    <property type="molecule type" value="Genomic_DNA"/>
</dbReference>
<comment type="similarity">
    <text evidence="5">Belongs to the binding-protein-dependent transport system permease family.</text>
</comment>
<dbReference type="InterPro" id="IPR017664">
    <property type="entry name" value="AminoethylPonate_ABC_perm-1"/>
</dbReference>
<feature type="domain" description="ABC transmembrane type-1" evidence="6">
    <location>
        <begin position="83"/>
        <end position="280"/>
    </location>
</feature>
<feature type="transmembrane region" description="Helical" evidence="5">
    <location>
        <begin position="121"/>
        <end position="143"/>
    </location>
</feature>
<keyword evidence="3 5" id="KW-1133">Transmembrane helix</keyword>
<feature type="transmembrane region" description="Helical" evidence="5">
    <location>
        <begin position="205"/>
        <end position="229"/>
    </location>
</feature>
<feature type="transmembrane region" description="Helical" evidence="5">
    <location>
        <begin position="158"/>
        <end position="184"/>
    </location>
</feature>
<evidence type="ECO:0000313" key="7">
    <source>
        <dbReference type="EMBL" id="RXZ45663.1"/>
    </source>
</evidence>
<evidence type="ECO:0000256" key="2">
    <source>
        <dbReference type="ARBA" id="ARBA00022692"/>
    </source>
</evidence>
<name>A0ABY0FIT4_9NEIS</name>
<dbReference type="Gene3D" id="1.10.3720.10">
    <property type="entry name" value="MetI-like"/>
    <property type="match status" value="2"/>
</dbReference>
<reference evidence="7 8" key="1">
    <citation type="submission" date="2018-10" db="EMBL/GenBank/DDBJ databases">
        <title>Draft genome of Fastidiocella sp. strain 375T, a bacterium isolated from a karstic cave dripping water.</title>
        <authorList>
            <person name="Coelho C."/>
            <person name="Verissimo A."/>
            <person name="Tiago I."/>
        </authorList>
    </citation>
    <scope>NUCLEOTIDE SEQUENCE [LARGE SCALE GENOMIC DNA]</scope>
    <source>
        <strain evidence="7 8">CAVE-375</strain>
    </source>
</reference>
<evidence type="ECO:0000259" key="6">
    <source>
        <dbReference type="PROSITE" id="PS50928"/>
    </source>
</evidence>
<dbReference type="Pfam" id="PF00528">
    <property type="entry name" value="BPD_transp_1"/>
    <property type="match status" value="2"/>
</dbReference>
<dbReference type="Proteomes" id="UP000290682">
    <property type="component" value="Unassembled WGS sequence"/>
</dbReference>
<dbReference type="InterPro" id="IPR035906">
    <property type="entry name" value="MetI-like_sf"/>
</dbReference>
<dbReference type="InterPro" id="IPR000515">
    <property type="entry name" value="MetI-like"/>
</dbReference>
<dbReference type="NCBIfam" id="TIGR03262">
    <property type="entry name" value="PhnU2"/>
    <property type="match status" value="1"/>
</dbReference>
<gene>
    <name evidence="7" type="ORF">EBB06_02305</name>
</gene>
<feature type="transmembrane region" description="Helical" evidence="5">
    <location>
        <begin position="87"/>
        <end position="109"/>
    </location>
</feature>
<comment type="caution">
    <text evidence="7">The sequence shown here is derived from an EMBL/GenBank/DDBJ whole genome shotgun (WGS) entry which is preliminary data.</text>
</comment>
<proteinExistence type="inferred from homology"/>
<dbReference type="PANTHER" id="PTHR43496:SF1">
    <property type="entry name" value="POLYGALACTURONAN_RHAMNOGALACTURONAN TRANSPORT SYSTEM PERMEASE PROTEIN YTEP"/>
    <property type="match status" value="1"/>
</dbReference>
<feature type="transmembrane region" description="Helical" evidence="5">
    <location>
        <begin position="431"/>
        <end position="451"/>
    </location>
</feature>
<feature type="transmembrane region" description="Helical" evidence="5">
    <location>
        <begin position="308"/>
        <end position="339"/>
    </location>
</feature>
<keyword evidence="2 5" id="KW-0812">Transmembrane</keyword>
<dbReference type="CDD" id="cd06261">
    <property type="entry name" value="TM_PBP2"/>
    <property type="match status" value="2"/>
</dbReference>
<feature type="transmembrane region" description="Helical" evidence="5">
    <location>
        <begin position="359"/>
        <end position="386"/>
    </location>
</feature>
<evidence type="ECO:0000256" key="5">
    <source>
        <dbReference type="RuleBase" id="RU363032"/>
    </source>
</evidence>
<dbReference type="PROSITE" id="PS50928">
    <property type="entry name" value="ABC_TM1"/>
    <property type="match status" value="2"/>
</dbReference>
<feature type="transmembrane region" description="Helical" evidence="5">
    <location>
        <begin position="398"/>
        <end position="419"/>
    </location>
</feature>